<reference evidence="2" key="1">
    <citation type="submission" date="2025-08" db="UniProtKB">
        <authorList>
            <consortium name="RefSeq"/>
        </authorList>
    </citation>
    <scope>IDENTIFICATION</scope>
</reference>
<sequence>MGHFLISRFIDTPSKLWGYLFAIQNGAQVILDTECNAQVETISQSFHINKHHQSGLFHNSSSIFNPFYHYGITDAFPLESVIYRPTNRDVRNISKETNSDIFYIADWNSVPIRQGVLVSKTTCYKYKQETVITSNAISSSPVAVGYPSFAPYSTGPTIFFKKVFPLLFLPPNLDLPRRQLFRTLLINAFTKNTQINSAFYNVDTHLDTNNDCILLSSHQVNLQSKSSFPCLNVEFCSISEYGCNIQELFHKISSCLVKQFLPRENVSAMKLLITAWGEDLQKFEMNEEVNSDNDNKVMFKTVYKIPQQVNLFRNISYDIVKTILKDVISLCGVQKTKSWDPIKNILHPLIDDILLIVVFNYNNVYNSLGFNEYLHRQYFKYIIYCVPSVSNFQNYTEKTGFHYVSFIEGLADDGLADDGLAEEGWYFFYQCVSAAMKLDLPVKGYLQIGDDVLLNSWNILTIPRNEMMVFSEEKYVDLYKDDPDFQWDYWETGQKDIQNVISELQKLSSGDEDFSKAYPLVNVTYFATNFLQNLQGNLEPNFVAYGATDIFYVPKVLKNEYITASELFRKYHCMVELALRNIYLGLKRPREQKFLFEGRALWDADREKPWVYFNGVNDTFIHPYKWLRDAWKKEGRRFACRRYLPLHSLRKPS</sequence>
<dbReference type="RefSeq" id="XP_055896360.1">
    <property type="nucleotide sequence ID" value="XM_056040385.1"/>
</dbReference>
<protein>
    <submittedName>
        <fullName evidence="2">Uncharacterized protein LOC129928069</fullName>
    </submittedName>
</protein>
<dbReference type="Proteomes" id="UP001165740">
    <property type="component" value="Chromosome 9"/>
</dbReference>
<dbReference type="InterPro" id="IPR005049">
    <property type="entry name" value="STL-like"/>
</dbReference>
<organism evidence="1 2">
    <name type="scientific">Biomphalaria glabrata</name>
    <name type="common">Bloodfluke planorb</name>
    <name type="synonym">Freshwater snail</name>
    <dbReference type="NCBI Taxonomy" id="6526"/>
    <lineage>
        <taxon>Eukaryota</taxon>
        <taxon>Metazoa</taxon>
        <taxon>Spiralia</taxon>
        <taxon>Lophotrochozoa</taxon>
        <taxon>Mollusca</taxon>
        <taxon>Gastropoda</taxon>
        <taxon>Heterobranchia</taxon>
        <taxon>Euthyneura</taxon>
        <taxon>Panpulmonata</taxon>
        <taxon>Hygrophila</taxon>
        <taxon>Lymnaeoidea</taxon>
        <taxon>Planorbidae</taxon>
        <taxon>Biomphalaria</taxon>
    </lineage>
</organism>
<keyword evidence="1" id="KW-1185">Reference proteome</keyword>
<evidence type="ECO:0000313" key="1">
    <source>
        <dbReference type="Proteomes" id="UP001165740"/>
    </source>
</evidence>
<dbReference type="AlphaFoldDB" id="A0A9W3BA78"/>
<accession>A0A9W3BA78</accession>
<dbReference type="OrthoDB" id="6055017at2759"/>
<evidence type="ECO:0000313" key="2">
    <source>
        <dbReference type="RefSeq" id="XP_055896360.1"/>
    </source>
</evidence>
<gene>
    <name evidence="2" type="primary">LOC129928069</name>
</gene>
<name>A0A9W3BA78_BIOGL</name>
<dbReference type="GeneID" id="129928069"/>
<dbReference type="OMA" id="WNILTIP"/>
<proteinExistence type="predicted"/>
<dbReference type="PANTHER" id="PTHR31362:SF0">
    <property type="entry name" value="EXOSTOSIN DOMAIN-CONTAINING PROTEIN-RELATED"/>
    <property type="match status" value="1"/>
</dbReference>
<dbReference type="PANTHER" id="PTHR31362">
    <property type="entry name" value="GLYCOSYLTRANSFERASE STELLO1-RELATED"/>
    <property type="match status" value="1"/>
</dbReference>